<dbReference type="AlphaFoldDB" id="A0A067DJB3"/>
<protein>
    <recommendedName>
        <fullName evidence="2">ACT domain-containing protein ACR</fullName>
    </recommendedName>
    <alternativeName>
        <fullName evidence="2">Protein ACT DOMAIN REPEATS</fullName>
    </alternativeName>
</protein>
<sequence length="125" mass="13330">MAVAMGSASVHLAVQICCNNEFKANAAFVTGSPRFGNKPLCCPARRRYDGSNGDTDTIPTPKVIIDLDSDPDATIVEITFGDRLGALLDTMNALKNLGLNVVKANVFLDSSGKHNKFAITKAYVL</sequence>
<dbReference type="Proteomes" id="UP000027120">
    <property type="component" value="Unassembled WGS sequence"/>
</dbReference>
<organism evidence="3 4">
    <name type="scientific">Citrus sinensis</name>
    <name type="common">Sweet orange</name>
    <name type="synonym">Citrus aurantium var. sinensis</name>
    <dbReference type="NCBI Taxonomy" id="2711"/>
    <lineage>
        <taxon>Eukaryota</taxon>
        <taxon>Viridiplantae</taxon>
        <taxon>Streptophyta</taxon>
        <taxon>Embryophyta</taxon>
        <taxon>Tracheophyta</taxon>
        <taxon>Spermatophyta</taxon>
        <taxon>Magnoliopsida</taxon>
        <taxon>eudicotyledons</taxon>
        <taxon>Gunneridae</taxon>
        <taxon>Pentapetalae</taxon>
        <taxon>rosids</taxon>
        <taxon>malvids</taxon>
        <taxon>Sapindales</taxon>
        <taxon>Rutaceae</taxon>
        <taxon>Aurantioideae</taxon>
        <taxon>Citrus</taxon>
    </lineage>
</organism>
<accession>A0A067DJB3</accession>
<evidence type="ECO:0000256" key="2">
    <source>
        <dbReference type="RuleBase" id="RU369043"/>
    </source>
</evidence>
<gene>
    <name evidence="3" type="ORF">CISIN_1g032116mg</name>
</gene>
<keyword evidence="4" id="KW-1185">Reference proteome</keyword>
<evidence type="ECO:0000313" key="4">
    <source>
        <dbReference type="Proteomes" id="UP000027120"/>
    </source>
</evidence>
<dbReference type="PANTHER" id="PTHR31096">
    <property type="entry name" value="ACT DOMAIN-CONTAINING PROTEIN ACR4-RELATED"/>
    <property type="match status" value="1"/>
</dbReference>
<evidence type="ECO:0000313" key="3">
    <source>
        <dbReference type="EMBL" id="KDO41635.1"/>
    </source>
</evidence>
<reference evidence="3 4" key="1">
    <citation type="submission" date="2014-04" db="EMBL/GenBank/DDBJ databases">
        <authorList>
            <consortium name="International Citrus Genome Consortium"/>
            <person name="Gmitter F."/>
            <person name="Chen C."/>
            <person name="Farmerie W."/>
            <person name="Harkins T."/>
            <person name="Desany B."/>
            <person name="Mohiuddin M."/>
            <person name="Kodira C."/>
            <person name="Borodovsky M."/>
            <person name="Lomsadze A."/>
            <person name="Burns P."/>
            <person name="Jenkins J."/>
            <person name="Prochnik S."/>
            <person name="Shu S."/>
            <person name="Chapman J."/>
            <person name="Pitluck S."/>
            <person name="Schmutz J."/>
            <person name="Rokhsar D."/>
        </authorList>
    </citation>
    <scope>NUCLEOTIDE SEQUENCE</scope>
</reference>
<dbReference type="EMBL" id="KK785601">
    <property type="protein sequence ID" value="KDO41635.1"/>
    <property type="molecule type" value="Genomic_DNA"/>
</dbReference>
<proteinExistence type="predicted"/>
<keyword evidence="1 2" id="KW-0677">Repeat</keyword>
<dbReference type="InterPro" id="IPR040217">
    <property type="entry name" value="ACR1-12"/>
</dbReference>
<evidence type="ECO:0000256" key="1">
    <source>
        <dbReference type="ARBA" id="ARBA00022737"/>
    </source>
</evidence>
<dbReference type="PANTHER" id="PTHR31096:SF16">
    <property type="entry name" value="ACT DOMAIN-CONTAINING PROTEIN ACR11"/>
    <property type="match status" value="1"/>
</dbReference>
<name>A0A067DJB3_CITSI</name>
<comment type="function">
    <text evidence="2">Binds amino acids.</text>
</comment>
<dbReference type="GO" id="GO:0016597">
    <property type="term" value="F:amino acid binding"/>
    <property type="evidence" value="ECO:0007669"/>
    <property type="project" value="UniProtKB-UniRule"/>
</dbReference>